<dbReference type="PRINTS" id="PR01341">
    <property type="entry name" value="SALSPVBPROT"/>
</dbReference>
<organism evidence="5 6">
    <name type="scientific">Candidatus Methylobacter favarea</name>
    <dbReference type="NCBI Taxonomy" id="2707345"/>
    <lineage>
        <taxon>Bacteria</taxon>
        <taxon>Pseudomonadati</taxon>
        <taxon>Pseudomonadota</taxon>
        <taxon>Gammaproteobacteria</taxon>
        <taxon>Methylococcales</taxon>
        <taxon>Methylococcaceae</taxon>
        <taxon>Methylobacter</taxon>
    </lineage>
</organism>
<dbReference type="PANTHER" id="PTHR44103:SF1">
    <property type="entry name" value="PROPROTEIN CONVERTASE P"/>
    <property type="match status" value="1"/>
</dbReference>
<evidence type="ECO:0000256" key="3">
    <source>
        <dbReference type="ARBA" id="ARBA00023026"/>
    </source>
</evidence>
<dbReference type="SUPFAM" id="SSF69318">
    <property type="entry name" value="Integrin alpha N-terminal domain"/>
    <property type="match status" value="1"/>
</dbReference>
<dbReference type="InterPro" id="IPR003284">
    <property type="entry name" value="Sal_SpvB"/>
</dbReference>
<comment type="caution">
    <text evidence="5">The sequence shown here is derived from an EMBL/GenBank/DDBJ whole genome shotgun (WGS) entry which is preliminary data.</text>
</comment>
<dbReference type="PANTHER" id="PTHR44103">
    <property type="entry name" value="PROPROTEIN CONVERTASE P"/>
    <property type="match status" value="1"/>
</dbReference>
<keyword evidence="6" id="KW-1185">Reference proteome</keyword>
<evidence type="ECO:0000259" key="4">
    <source>
        <dbReference type="Pfam" id="PF12256"/>
    </source>
</evidence>
<comment type="subcellular location">
    <subcellularLocation>
        <location evidence="1">Secreted</location>
    </subcellularLocation>
</comment>
<protein>
    <submittedName>
        <fullName evidence="5">RHS repeat-associated core domain-containing protein</fullName>
    </submittedName>
</protein>
<dbReference type="Pfam" id="PF12256">
    <property type="entry name" value="TcdB_toxin_midN"/>
    <property type="match status" value="1"/>
</dbReference>
<dbReference type="GO" id="GO:0005737">
    <property type="term" value="C:cytoplasm"/>
    <property type="evidence" value="ECO:0007669"/>
    <property type="project" value="InterPro"/>
</dbReference>
<evidence type="ECO:0000256" key="2">
    <source>
        <dbReference type="ARBA" id="ARBA00022525"/>
    </source>
</evidence>
<name>A0A8S0WSK9_9GAMM</name>
<feature type="domain" description="Insecticide toxin TcdB middle/N-terminal" evidence="4">
    <location>
        <begin position="608"/>
        <end position="762"/>
    </location>
</feature>
<keyword evidence="2" id="KW-0964">Secreted</keyword>
<dbReference type="InterPro" id="IPR022045">
    <property type="entry name" value="TcdB_toxin_mid/N"/>
</dbReference>
<dbReference type="InterPro" id="IPR028994">
    <property type="entry name" value="Integrin_alpha_N"/>
</dbReference>
<evidence type="ECO:0000313" key="5">
    <source>
        <dbReference type="EMBL" id="CAA9892871.1"/>
    </source>
</evidence>
<gene>
    <name evidence="5" type="ORF">METHB2_870003</name>
</gene>
<dbReference type="Pfam" id="PF03534">
    <property type="entry name" value="SpvB"/>
    <property type="match status" value="1"/>
</dbReference>
<evidence type="ECO:0000256" key="1">
    <source>
        <dbReference type="ARBA" id="ARBA00004613"/>
    </source>
</evidence>
<sequence length="813" mass="93333">MFSATVGWNLSLASIKRKTDKKLPQYLDVIDSDIFLFSEAGDLIPEFAKNPDGSFRKDANGNYLIKEASSPDDQYLIRYYTPRIEGLFARVERWQHKTSTIIKWRVITKDNVTTLFGWSDNSTITHPEDDKKIYEWLPEFVFDDKGNCTHYLYKKEDGKGLEPSLLHQNNRIKANKITYTNLYLEKVLYGNKTPYKKFNDPFPPEADYFFQTVFDYGEYDTISPFNKINDWRFRTDAFSDYKSGFEIRTTRLCSRVLLLHNFSERPGGSALVKSVNFEYDTHQHQGFTFLKSITTFGYIKKPDGSYTQKSLPATEFDYQKHAWNDEVKAISLEDLVHDPVGLDESDYQFTDLFNEGLSGILTEQAGGWFYKHNLGQGKFAQAKLVSPKPSFAGLGSGLQLLDLDADGGKQIVNLSQEPKGYFELSDEEEWQPFRHFRQIANINLNDANTRMLDLNGDGKADVLITEDQVFTWYESKGRKGYAAANRTVKVFDEEAGPHVVFADEKQTIFLADMSGDGLTDIVRIRNGEVCYWPNLGYGKFGTKVAMDQAPVFDSLDAFNPAFLRLADIDGSGTTDIIYLAKNKFRCWMNLSGNAFSTSPFEITNFPEIHNQAKITVTDLLGTGVACIVWSRNLSKDAGSPLRYIDLMSSKKPHIMIGYLNNLGKEVSLEYTPSTQFYLEDKQDGKPWVTKLHFPVQCISKTETRDRISGYRFVSSYKYHHGYYDHAEREFRGFGMVEQTDSESFDHWVKKDETNITDKTLHQEPVVTKSWFHTGAFLTKEKILNQFADDYWYEEMRRQGFGVANLETPLQDAR</sequence>
<evidence type="ECO:0000313" key="6">
    <source>
        <dbReference type="Proteomes" id="UP000494216"/>
    </source>
</evidence>
<dbReference type="AlphaFoldDB" id="A0A8S0WSK9"/>
<reference evidence="5 6" key="1">
    <citation type="submission" date="2020-02" db="EMBL/GenBank/DDBJ databases">
        <authorList>
            <person name="Hogendoorn C."/>
        </authorList>
    </citation>
    <scope>NUCLEOTIDE SEQUENCE [LARGE SCALE GENOMIC DNA]</scope>
    <source>
        <strain evidence="5">METHB21</strain>
    </source>
</reference>
<dbReference type="Proteomes" id="UP000494216">
    <property type="component" value="Unassembled WGS sequence"/>
</dbReference>
<accession>A0A8S0WSK9</accession>
<keyword evidence="3" id="KW-0843">Virulence</keyword>
<dbReference type="RefSeq" id="WP_217426611.1">
    <property type="nucleotide sequence ID" value="NZ_CADCXN010000121.1"/>
</dbReference>
<dbReference type="EMBL" id="CADCXN010000121">
    <property type="protein sequence ID" value="CAA9892871.1"/>
    <property type="molecule type" value="Genomic_DNA"/>
</dbReference>
<proteinExistence type="predicted"/>
<dbReference type="GO" id="GO:0005576">
    <property type="term" value="C:extracellular region"/>
    <property type="evidence" value="ECO:0007669"/>
    <property type="project" value="UniProtKB-SubCell"/>
</dbReference>